<dbReference type="InterPro" id="IPR027463">
    <property type="entry name" value="AcrB_DN_DC_subdom"/>
</dbReference>
<dbReference type="PANTHER" id="PTHR32063:SF0">
    <property type="entry name" value="SWARMING MOTILITY PROTEIN SWRC"/>
    <property type="match status" value="1"/>
</dbReference>
<dbReference type="SUPFAM" id="SSF82866">
    <property type="entry name" value="Multidrug efflux transporter AcrB transmembrane domain"/>
    <property type="match status" value="2"/>
</dbReference>
<sequence>MSFIDAAINRSRSTLMLMGVIILCGLIARSILPIANEPHIEVPFFYVGIMHEGISPEDAERLLIQPMETELRKVEGIDEITAMASEGNATLFIEFGPEQDLSQALTDVREAVDRGKAEIPATAEEPIVREIEIDEYPILQISLIGDGAPERIVYETALMLRDRIETIPSVLKADLQGHREELLEVIIDPEALDTYQISSETLINTLQRNNRLIPAGSIDTGSGRFSVKVPSIVERPEDVMSLPITSSGDTVVTLREVAEIRKTFKDRDSHARVNGMDAISIAVRARANGNIIETVDALRALLEEMRPEIPSSIKVLTTQDQAEFAGLQVTELQGNIFTALALVMILVVATMGFRSGVIVGLGIPVSLLFSVIIIYLLGYTFNFMVMFGMLLGLGMLIDGAIVVTEYADRKMGEGMDHRAAYSESVKRMFWPVTASVATTLAAFLPLIFWPGIPGKFMSFLPVTVFTVLAGSLLYALLFGPVLGTVFGRPTVHSRAAAKAMQELESGDPTTLPTVTGGYARFLARVCARPGLTLMIVLAGLMSIFVAYGKYSKGMVFFSDSDPQFIQVSVRAQGNFSADEVNALVYEVEREILEIPGIEALNSRTILPGGNGMGRGAMSTADRIGSIFIQLFPESERNIKGREIIKEIRRRTDPLAGITVDVMAQEQGPPVGKPIQIELRSPQRALLEPALARIKEYMQSLPELVDIDDTLALPTIEWQMDVDRAQAAIYGADVSSAGVAVQLVTNGVKVAEYRPESADDAVDIRVRYPLNERGIGAMDDLRISTAMGHVPLSNFVTLQPSPGVDTFERIDGTPVERIRADVIDGVLADSMVRDIESWLNTQTFDPRLDIRFRGANEEQSDSLAFVQVAFLLSLLLMFILLVTQFNSFYQSALILLAVIMSTAGVLLGLLILDKPFSAILSGVGVVALAGIVVNNNIVLIDTFNTVRREQPGLSTAEVVVLSASQRLRPVLLTTVTTVFGLLPLACGLSVDLINRSITASGQMATFWGPLSQAIVFGLSFATILTLIATPAMLALPDHLRGRFADIRARFSERSSDPGRPVTSA</sequence>
<dbReference type="PANTHER" id="PTHR32063">
    <property type="match status" value="1"/>
</dbReference>
<dbReference type="EMBL" id="SLWX01000002">
    <property type="protein sequence ID" value="TCO77572.1"/>
    <property type="molecule type" value="Genomic_DNA"/>
</dbReference>
<keyword evidence="1" id="KW-1133">Transmembrane helix</keyword>
<dbReference type="Gene3D" id="3.30.70.1430">
    <property type="entry name" value="Multidrug efflux transporter AcrB pore domain"/>
    <property type="match status" value="2"/>
</dbReference>
<dbReference type="PRINTS" id="PR00702">
    <property type="entry name" value="ACRIFLAVINRP"/>
</dbReference>
<proteinExistence type="predicted"/>
<gene>
    <name evidence="2" type="ORF">EV688_10229</name>
</gene>
<accession>A0A4R2KWZ9</accession>
<dbReference type="OrthoDB" id="5287122at2"/>
<dbReference type="AlphaFoldDB" id="A0A4R2KWZ9"/>
<feature type="transmembrane region" description="Helical" evidence="1">
    <location>
        <begin position="428"/>
        <end position="452"/>
    </location>
</feature>
<feature type="transmembrane region" description="Helical" evidence="1">
    <location>
        <begin position="969"/>
        <end position="992"/>
    </location>
</feature>
<evidence type="ECO:0000313" key="3">
    <source>
        <dbReference type="Proteomes" id="UP000294980"/>
    </source>
</evidence>
<feature type="transmembrane region" description="Helical" evidence="1">
    <location>
        <begin position="383"/>
        <end position="407"/>
    </location>
</feature>
<dbReference type="InterPro" id="IPR001036">
    <property type="entry name" value="Acrflvin-R"/>
</dbReference>
<name>A0A4R2KWZ9_9GAMM</name>
<dbReference type="Pfam" id="PF00873">
    <property type="entry name" value="ACR_tran"/>
    <property type="match status" value="1"/>
</dbReference>
<feature type="transmembrane region" description="Helical" evidence="1">
    <location>
        <begin position="332"/>
        <end position="350"/>
    </location>
</feature>
<feature type="transmembrane region" description="Helical" evidence="1">
    <location>
        <begin position="530"/>
        <end position="550"/>
    </location>
</feature>
<feature type="transmembrane region" description="Helical" evidence="1">
    <location>
        <begin position="892"/>
        <end position="911"/>
    </location>
</feature>
<dbReference type="Gene3D" id="3.30.70.1440">
    <property type="entry name" value="Multidrug efflux transporter AcrB pore domain"/>
    <property type="match status" value="1"/>
</dbReference>
<comment type="caution">
    <text evidence="2">The sequence shown here is derived from an EMBL/GenBank/DDBJ whole genome shotgun (WGS) entry which is preliminary data.</text>
</comment>
<evidence type="ECO:0000313" key="2">
    <source>
        <dbReference type="EMBL" id="TCO77572.1"/>
    </source>
</evidence>
<dbReference type="GO" id="GO:0005886">
    <property type="term" value="C:plasma membrane"/>
    <property type="evidence" value="ECO:0007669"/>
    <property type="project" value="TreeGrafter"/>
</dbReference>
<feature type="transmembrane region" description="Helical" evidence="1">
    <location>
        <begin position="464"/>
        <end position="486"/>
    </location>
</feature>
<dbReference type="SUPFAM" id="SSF82693">
    <property type="entry name" value="Multidrug efflux transporter AcrB pore domain, PN1, PN2, PC1 and PC2 subdomains"/>
    <property type="match status" value="3"/>
</dbReference>
<organism evidence="2 3">
    <name type="scientific">Chromatocurvus halotolerans</name>
    <dbReference type="NCBI Taxonomy" id="1132028"/>
    <lineage>
        <taxon>Bacteria</taxon>
        <taxon>Pseudomonadati</taxon>
        <taxon>Pseudomonadota</taxon>
        <taxon>Gammaproteobacteria</taxon>
        <taxon>Cellvibrionales</taxon>
        <taxon>Halieaceae</taxon>
        <taxon>Chromatocurvus</taxon>
    </lineage>
</organism>
<reference evidence="2 3" key="1">
    <citation type="submission" date="2019-03" db="EMBL/GenBank/DDBJ databases">
        <title>Genomic Encyclopedia of Type Strains, Phase IV (KMG-IV): sequencing the most valuable type-strain genomes for metagenomic binning, comparative biology and taxonomic classification.</title>
        <authorList>
            <person name="Goeker M."/>
        </authorList>
    </citation>
    <scope>NUCLEOTIDE SEQUENCE [LARGE SCALE GENOMIC DNA]</scope>
    <source>
        <strain evidence="2 3">DSM 23344</strain>
    </source>
</reference>
<dbReference type="GO" id="GO:0042910">
    <property type="term" value="F:xenobiotic transmembrane transporter activity"/>
    <property type="evidence" value="ECO:0007669"/>
    <property type="project" value="TreeGrafter"/>
</dbReference>
<keyword evidence="3" id="KW-1185">Reference proteome</keyword>
<feature type="transmembrane region" description="Helical" evidence="1">
    <location>
        <begin position="917"/>
        <end position="939"/>
    </location>
</feature>
<keyword evidence="1" id="KW-0472">Membrane</keyword>
<feature type="transmembrane region" description="Helical" evidence="1">
    <location>
        <begin position="862"/>
        <end position="880"/>
    </location>
</feature>
<dbReference type="RefSeq" id="WP_131917532.1">
    <property type="nucleotide sequence ID" value="NZ_SLWX01000002.1"/>
</dbReference>
<dbReference type="SUPFAM" id="SSF82714">
    <property type="entry name" value="Multidrug efflux transporter AcrB TolC docking domain, DN and DC subdomains"/>
    <property type="match status" value="1"/>
</dbReference>
<dbReference type="Gene3D" id="3.30.70.1320">
    <property type="entry name" value="Multidrug efflux transporter AcrB pore domain like"/>
    <property type="match status" value="1"/>
</dbReference>
<dbReference type="Proteomes" id="UP000294980">
    <property type="component" value="Unassembled WGS sequence"/>
</dbReference>
<evidence type="ECO:0000256" key="1">
    <source>
        <dbReference type="SAM" id="Phobius"/>
    </source>
</evidence>
<keyword evidence="1" id="KW-0812">Transmembrane</keyword>
<feature type="transmembrane region" description="Helical" evidence="1">
    <location>
        <begin position="1012"/>
        <end position="1034"/>
    </location>
</feature>
<feature type="transmembrane region" description="Helical" evidence="1">
    <location>
        <begin position="12"/>
        <end position="32"/>
    </location>
</feature>
<feature type="transmembrane region" description="Helical" evidence="1">
    <location>
        <begin position="357"/>
        <end position="377"/>
    </location>
</feature>
<dbReference type="Gene3D" id="1.20.1640.10">
    <property type="entry name" value="Multidrug efflux transporter AcrB transmembrane domain"/>
    <property type="match status" value="2"/>
</dbReference>
<dbReference type="Gene3D" id="3.30.2090.10">
    <property type="entry name" value="Multidrug efflux transporter AcrB TolC docking domain, DN and DC subdomains"/>
    <property type="match status" value="2"/>
</dbReference>
<protein>
    <submittedName>
        <fullName evidence="2">Multidrug efflux pump</fullName>
    </submittedName>
</protein>